<dbReference type="EMBL" id="SNRW01002739">
    <property type="protein sequence ID" value="KAA6391857.1"/>
    <property type="molecule type" value="Genomic_DNA"/>
</dbReference>
<gene>
    <name evidence="1" type="ORF">EZS28_012622</name>
</gene>
<comment type="caution">
    <text evidence="1">The sequence shown here is derived from an EMBL/GenBank/DDBJ whole genome shotgun (WGS) entry which is preliminary data.</text>
</comment>
<proteinExistence type="predicted"/>
<protein>
    <submittedName>
        <fullName evidence="1">Uncharacterized protein</fullName>
    </submittedName>
</protein>
<evidence type="ECO:0000313" key="1">
    <source>
        <dbReference type="EMBL" id="KAA6391857.1"/>
    </source>
</evidence>
<sequence length="110" mass="12206">MLKAFGPSRLIRMEDSIVCHVVIFSALPHYRLLFAGSYRSPYAQLLFVHPLNTHRLQGSLEAALASSKDSYRDYIQSDKAAGTLCPIISSIPKGYSGLLQQYYIITEPGA</sequence>
<reference evidence="1 2" key="1">
    <citation type="submission" date="2019-03" db="EMBL/GenBank/DDBJ databases">
        <title>Single cell metagenomics reveals metabolic interactions within the superorganism composed of flagellate Streblomastix strix and complex community of Bacteroidetes bacteria on its surface.</title>
        <authorList>
            <person name="Treitli S.C."/>
            <person name="Kolisko M."/>
            <person name="Husnik F."/>
            <person name="Keeling P."/>
            <person name="Hampl V."/>
        </authorList>
    </citation>
    <scope>NUCLEOTIDE SEQUENCE [LARGE SCALE GENOMIC DNA]</scope>
    <source>
        <strain evidence="1">ST1C</strain>
    </source>
</reference>
<organism evidence="1 2">
    <name type="scientific">Streblomastix strix</name>
    <dbReference type="NCBI Taxonomy" id="222440"/>
    <lineage>
        <taxon>Eukaryota</taxon>
        <taxon>Metamonada</taxon>
        <taxon>Preaxostyla</taxon>
        <taxon>Oxymonadida</taxon>
        <taxon>Streblomastigidae</taxon>
        <taxon>Streblomastix</taxon>
    </lineage>
</organism>
<name>A0A5J4WAD3_9EUKA</name>
<evidence type="ECO:0000313" key="2">
    <source>
        <dbReference type="Proteomes" id="UP000324800"/>
    </source>
</evidence>
<dbReference type="Proteomes" id="UP000324800">
    <property type="component" value="Unassembled WGS sequence"/>
</dbReference>
<dbReference type="AlphaFoldDB" id="A0A5J4WAD3"/>
<accession>A0A5J4WAD3</accession>